<evidence type="ECO:0000313" key="8">
    <source>
        <dbReference type="Proteomes" id="UP000002029"/>
    </source>
</evidence>
<dbReference type="InterPro" id="IPR001867">
    <property type="entry name" value="OmpR/PhoB-type_DNA-bd"/>
</dbReference>
<dbReference type="eggNOG" id="COG0457">
    <property type="taxonomic scope" value="Bacteria"/>
</dbReference>
<dbReference type="SMART" id="SM00028">
    <property type="entry name" value="TPR"/>
    <property type="match status" value="7"/>
</dbReference>
<dbReference type="KEGG" id="sro:Sros_3657"/>
<dbReference type="eggNOG" id="COG3629">
    <property type="taxonomic scope" value="Bacteria"/>
</dbReference>
<sequence>MVITMGAREVEFRILGPFEVVVDGRAVRLSGQRARAVLAMLVVHHGQMFTIERLAAIWGADPPATVRNQVMIAMATVRRALREAGVEPQLIETMGSGYRLRGGLTDAQRAEQDIERARQAAREGRPAEASDLLSRALAWWRGPVLADLELPEAEASVSRWEELRLVALEERAELELTLGRHRDLTGELAALLAEQPLRERLRGMLMLALYRSGRRSDALEIYRTGRILLAEELGLDPGPELRRLEAAILADDPGLDIPPQQQARHTPAPAELPPDVMGFVGRERDLAALRRYAVPDSSTMAVVTAVTGAAGVGKTALALRFGHRTADEFPDGQLYIDLRGHSLRPPMAPLEALTRMLGSLGVPAEQIPGDEERAAGLYRSHLSGRRILVLLDNAHTADQVRPLLPGAPGCLTLVTSRDALAGLAASHGARRLSLGMLGHAESLRLLESVIGAERLAAERRTAEEIVRLCAHLPLALRVAAATLATHPHWSLAGYGTALAAGRLDMLQIDGDMAVRAAFSLSYARLPPPARRLFRLLGLVPGPDVTAPAAAALAGIDVTQAERLLDRLAAAHLLTEHQPHRHTFHDLLRQYAGELARQEDDSESRHEAAERLGAWYLARAAWAAEIAYPSITRLPALEAVVRQPAVQAPDEHAGRSPDGRGAAADWLRDERANLIAIAVHAAEHGPRHHAWLIADALRGHLFQHIDIADCVAVAEAALRAATAEGEPSGLATAQLCVGAAAQLRSDYGQARAAYAAAARYSEQAGWPQGVSAAHNNAASACHDQGELQPAVDHLDVALRINRDIGNVYGETNALSNLGTMHLELGALGEAERYLRHAVALHRTLRGSPLSSSLNELATVRRLLGHLDEALALATEALAHDRASGLPVPEVKSLATLAEIHRDAGRLGPALDHAIAAHDLAESTHHVYALCTAANVLGTVRTLGERYGEAADAHQRALELATEAGMRYMRVRALLGLARAHLGTGRRDLALSLADEALELARPTNYRLQEGAALAVVAEIGRAWEQRSARPS</sequence>
<evidence type="ECO:0000259" key="6">
    <source>
        <dbReference type="SMART" id="SM01043"/>
    </source>
</evidence>
<dbReference type="SUPFAM" id="SSF46894">
    <property type="entry name" value="C-terminal effector domain of the bipartite response regulators"/>
    <property type="match status" value="1"/>
</dbReference>
<dbReference type="InterPro" id="IPR005158">
    <property type="entry name" value="BTAD"/>
</dbReference>
<dbReference type="Proteomes" id="UP000002029">
    <property type="component" value="Chromosome"/>
</dbReference>
<evidence type="ECO:0000256" key="4">
    <source>
        <dbReference type="ARBA" id="ARBA00023163"/>
    </source>
</evidence>
<proteinExistence type="inferred from homology"/>
<evidence type="ECO:0000313" key="7">
    <source>
        <dbReference type="EMBL" id="ACZ86586.1"/>
    </source>
</evidence>
<dbReference type="OrthoDB" id="3496714at2"/>
<dbReference type="InterPro" id="IPR027417">
    <property type="entry name" value="P-loop_NTPase"/>
</dbReference>
<dbReference type="PANTHER" id="PTHR35807:SF1">
    <property type="entry name" value="TRANSCRIPTIONAL REGULATOR REDD"/>
    <property type="match status" value="1"/>
</dbReference>
<comment type="similarity">
    <text evidence="1">Belongs to the AfsR/DnrI/RedD regulatory family.</text>
</comment>
<dbReference type="InterPro" id="IPR036388">
    <property type="entry name" value="WH-like_DNA-bd_sf"/>
</dbReference>
<protein>
    <submittedName>
        <fullName evidence="7">Transcriptional regulator, SARP family</fullName>
    </submittedName>
</protein>
<dbReference type="Gene3D" id="3.40.50.300">
    <property type="entry name" value="P-loop containing nucleotide triphosphate hydrolases"/>
    <property type="match status" value="1"/>
</dbReference>
<gene>
    <name evidence="7" type="ordered locus">Sros_3657</name>
</gene>
<dbReference type="Pfam" id="PF00486">
    <property type="entry name" value="Trans_reg_C"/>
    <property type="match status" value="1"/>
</dbReference>
<feature type="domain" description="Bacterial transcriptional activator" evidence="6">
    <location>
        <begin position="105"/>
        <end position="249"/>
    </location>
</feature>
<dbReference type="Gene3D" id="1.25.40.10">
    <property type="entry name" value="Tetratricopeptide repeat domain"/>
    <property type="match status" value="2"/>
</dbReference>
<dbReference type="InterPro" id="IPR051677">
    <property type="entry name" value="AfsR-DnrI-RedD_regulator"/>
</dbReference>
<dbReference type="Pfam" id="PF03704">
    <property type="entry name" value="BTAD"/>
    <property type="match status" value="1"/>
</dbReference>
<evidence type="ECO:0000259" key="5">
    <source>
        <dbReference type="SMART" id="SM00862"/>
    </source>
</evidence>
<dbReference type="SMART" id="SM01043">
    <property type="entry name" value="BTAD"/>
    <property type="match status" value="1"/>
</dbReference>
<dbReference type="EMBL" id="CP001814">
    <property type="protein sequence ID" value="ACZ86586.1"/>
    <property type="molecule type" value="Genomic_DNA"/>
</dbReference>
<dbReference type="GO" id="GO:0000160">
    <property type="term" value="P:phosphorelay signal transduction system"/>
    <property type="evidence" value="ECO:0007669"/>
    <property type="project" value="InterPro"/>
</dbReference>
<dbReference type="InterPro" id="IPR011990">
    <property type="entry name" value="TPR-like_helical_dom_sf"/>
</dbReference>
<dbReference type="SUPFAM" id="SSF48452">
    <property type="entry name" value="TPR-like"/>
    <property type="match status" value="3"/>
</dbReference>
<dbReference type="PRINTS" id="PR00364">
    <property type="entry name" value="DISEASERSIST"/>
</dbReference>
<organism evidence="7 8">
    <name type="scientific">Streptosporangium roseum (strain ATCC 12428 / DSM 43021 / JCM 3005 / KCTC 9067 / NCIMB 10171 / NRRL 2505 / NI 9100)</name>
    <dbReference type="NCBI Taxonomy" id="479432"/>
    <lineage>
        <taxon>Bacteria</taxon>
        <taxon>Bacillati</taxon>
        <taxon>Actinomycetota</taxon>
        <taxon>Actinomycetes</taxon>
        <taxon>Streptosporangiales</taxon>
        <taxon>Streptosporangiaceae</taxon>
        <taxon>Streptosporangium</taxon>
    </lineage>
</organism>
<dbReference type="eggNOG" id="COG3903">
    <property type="taxonomic scope" value="Bacteria"/>
</dbReference>
<dbReference type="SUPFAM" id="SSF52540">
    <property type="entry name" value="P-loop containing nucleoside triphosphate hydrolases"/>
    <property type="match status" value="1"/>
</dbReference>
<dbReference type="PANTHER" id="PTHR35807">
    <property type="entry name" value="TRANSCRIPTIONAL REGULATOR REDD-RELATED"/>
    <property type="match status" value="1"/>
</dbReference>
<dbReference type="HOGENOM" id="CLU_004665_2_0_11"/>
<evidence type="ECO:0000256" key="2">
    <source>
        <dbReference type="ARBA" id="ARBA00023015"/>
    </source>
</evidence>
<keyword evidence="8" id="KW-1185">Reference proteome</keyword>
<name>D2AS59_STRRD</name>
<keyword evidence="3" id="KW-0238">DNA-binding</keyword>
<feature type="domain" description="OmpR/PhoB-type" evidence="5">
    <location>
        <begin position="24"/>
        <end position="100"/>
    </location>
</feature>
<dbReference type="InterPro" id="IPR019734">
    <property type="entry name" value="TPR_rpt"/>
</dbReference>
<dbReference type="Gene3D" id="1.10.10.10">
    <property type="entry name" value="Winged helix-like DNA-binding domain superfamily/Winged helix DNA-binding domain"/>
    <property type="match status" value="1"/>
</dbReference>
<dbReference type="GO" id="GO:0003677">
    <property type="term" value="F:DNA binding"/>
    <property type="evidence" value="ECO:0007669"/>
    <property type="project" value="UniProtKB-KW"/>
</dbReference>
<dbReference type="CDD" id="cd15831">
    <property type="entry name" value="BTAD"/>
    <property type="match status" value="1"/>
</dbReference>
<reference evidence="7 8" key="1">
    <citation type="journal article" date="2010" name="Stand. Genomic Sci.">
        <title>Complete genome sequence of Streptosporangium roseum type strain (NI 9100).</title>
        <authorList>
            <person name="Nolan M."/>
            <person name="Sikorski J."/>
            <person name="Jando M."/>
            <person name="Lucas S."/>
            <person name="Lapidus A."/>
            <person name="Glavina Del Rio T."/>
            <person name="Chen F."/>
            <person name="Tice H."/>
            <person name="Pitluck S."/>
            <person name="Cheng J.F."/>
            <person name="Chertkov O."/>
            <person name="Sims D."/>
            <person name="Meincke L."/>
            <person name="Brettin T."/>
            <person name="Han C."/>
            <person name="Detter J.C."/>
            <person name="Bruce D."/>
            <person name="Goodwin L."/>
            <person name="Land M."/>
            <person name="Hauser L."/>
            <person name="Chang Y.J."/>
            <person name="Jeffries C.D."/>
            <person name="Ivanova N."/>
            <person name="Mavromatis K."/>
            <person name="Mikhailova N."/>
            <person name="Chen A."/>
            <person name="Palaniappan K."/>
            <person name="Chain P."/>
            <person name="Rohde M."/>
            <person name="Goker M."/>
            <person name="Bristow J."/>
            <person name="Eisen J.A."/>
            <person name="Markowitz V."/>
            <person name="Hugenholtz P."/>
            <person name="Kyrpides N.C."/>
            <person name="Klenk H.P."/>
        </authorList>
    </citation>
    <scope>NUCLEOTIDE SEQUENCE [LARGE SCALE GENOMIC DNA]</scope>
    <source>
        <strain evidence="8">ATCC 12428 / DSM 43021 / JCM 3005 / NI 9100</strain>
    </source>
</reference>
<accession>D2AS59</accession>
<dbReference type="GO" id="GO:0006355">
    <property type="term" value="P:regulation of DNA-templated transcription"/>
    <property type="evidence" value="ECO:0007669"/>
    <property type="project" value="InterPro"/>
</dbReference>
<dbReference type="GO" id="GO:0043531">
    <property type="term" value="F:ADP binding"/>
    <property type="evidence" value="ECO:0007669"/>
    <property type="project" value="InterPro"/>
</dbReference>
<evidence type="ECO:0000256" key="3">
    <source>
        <dbReference type="ARBA" id="ARBA00023125"/>
    </source>
</evidence>
<dbReference type="RefSeq" id="WP_012890329.1">
    <property type="nucleotide sequence ID" value="NC_013595.1"/>
</dbReference>
<keyword evidence="2" id="KW-0805">Transcription regulation</keyword>
<evidence type="ECO:0000256" key="1">
    <source>
        <dbReference type="ARBA" id="ARBA00005820"/>
    </source>
</evidence>
<dbReference type="STRING" id="479432.Sros_3657"/>
<keyword evidence="4" id="KW-0804">Transcription</keyword>
<dbReference type="SMART" id="SM00862">
    <property type="entry name" value="Trans_reg_C"/>
    <property type="match status" value="1"/>
</dbReference>
<dbReference type="InterPro" id="IPR016032">
    <property type="entry name" value="Sig_transdc_resp-reg_C-effctor"/>
</dbReference>
<dbReference type="Pfam" id="PF13424">
    <property type="entry name" value="TPR_12"/>
    <property type="match status" value="1"/>
</dbReference>
<dbReference type="AlphaFoldDB" id="D2AS59"/>